<evidence type="ECO:0008006" key="3">
    <source>
        <dbReference type="Google" id="ProtNLM"/>
    </source>
</evidence>
<dbReference type="AlphaFoldDB" id="D0MCS6"/>
<dbReference type="eggNOG" id="ENOG50310DE">
    <property type="taxonomic scope" value="Bacteria"/>
</dbReference>
<reference evidence="1 2" key="1">
    <citation type="journal article" date="2009" name="Stand. Genomic Sci.">
        <title>Complete genome sequence of Rhodothermus marinus type strain (R-10).</title>
        <authorList>
            <person name="Nolan M."/>
            <person name="Tindall B.J."/>
            <person name="Pomrenke H."/>
            <person name="Lapidus A."/>
            <person name="Copeland A."/>
            <person name="Glavina Del Rio T."/>
            <person name="Lucas S."/>
            <person name="Chen F."/>
            <person name="Tice H."/>
            <person name="Cheng J.F."/>
            <person name="Saunders E."/>
            <person name="Han C."/>
            <person name="Bruce D."/>
            <person name="Goodwin L."/>
            <person name="Chain P."/>
            <person name="Pitluck S."/>
            <person name="Ovchinikova G."/>
            <person name="Pati A."/>
            <person name="Ivanova N."/>
            <person name="Mavromatis K."/>
            <person name="Chen A."/>
            <person name="Palaniappan K."/>
            <person name="Land M."/>
            <person name="Hauser L."/>
            <person name="Chang Y.J."/>
            <person name="Jeffries C.D."/>
            <person name="Brettin T."/>
            <person name="Goker M."/>
            <person name="Bristow J."/>
            <person name="Eisen J.A."/>
            <person name="Markowitz V."/>
            <person name="Hugenholtz P."/>
            <person name="Kyrpides N.C."/>
            <person name="Klenk H.P."/>
            <person name="Detter J.C."/>
        </authorList>
    </citation>
    <scope>NUCLEOTIDE SEQUENCE [LARGE SCALE GENOMIC DNA]</scope>
    <source>
        <strain evidence="2">ATCC 43812 / DSM 4252 / R-10</strain>
    </source>
</reference>
<protein>
    <recommendedName>
        <fullName evidence="3">DUF4359 domain-containing protein</fullName>
    </recommendedName>
</protein>
<dbReference type="EMBL" id="CP001807">
    <property type="protein sequence ID" value="ACY47036.1"/>
    <property type="molecule type" value="Genomic_DNA"/>
</dbReference>
<dbReference type="HOGENOM" id="CLU_2194903_0_0_10"/>
<evidence type="ECO:0000313" key="1">
    <source>
        <dbReference type="EMBL" id="ACY47036.1"/>
    </source>
</evidence>
<dbReference type="RefSeq" id="WP_012842648.1">
    <property type="nucleotide sequence ID" value="NC_013501.1"/>
</dbReference>
<sequence>MRIGLVLLLTVAGVLYLYNPKPRAFEEYVRNRAAEHLQQELGSSAVGRAFADAGADLAAVLARKAARRDNYYLWSIYTVDPDGDDGEKDYWRFLGIGGQFFLIERPVR</sequence>
<name>D0MCS6_RHOM4</name>
<proteinExistence type="predicted"/>
<keyword evidence="2" id="KW-1185">Reference proteome</keyword>
<accession>D0MCS6</accession>
<gene>
    <name evidence="1" type="ordered locus">Rmar_0128</name>
</gene>
<organism evidence="1 2">
    <name type="scientific">Rhodothermus marinus (strain ATCC 43812 / DSM 4252 / R-10)</name>
    <name type="common">Rhodothermus obamensis</name>
    <dbReference type="NCBI Taxonomy" id="518766"/>
    <lineage>
        <taxon>Bacteria</taxon>
        <taxon>Pseudomonadati</taxon>
        <taxon>Rhodothermota</taxon>
        <taxon>Rhodothermia</taxon>
        <taxon>Rhodothermales</taxon>
        <taxon>Rhodothermaceae</taxon>
        <taxon>Rhodothermus</taxon>
    </lineage>
</organism>
<dbReference type="OrthoDB" id="1496080at2"/>
<dbReference type="STRING" id="518766.Rmar_0128"/>
<dbReference type="Proteomes" id="UP000002221">
    <property type="component" value="Chromosome"/>
</dbReference>
<evidence type="ECO:0000313" key="2">
    <source>
        <dbReference type="Proteomes" id="UP000002221"/>
    </source>
</evidence>
<dbReference type="KEGG" id="rmr:Rmar_0128"/>